<evidence type="ECO:0000256" key="5">
    <source>
        <dbReference type="ARBA" id="ARBA00022645"/>
    </source>
</evidence>
<dbReference type="PANTHER" id="PTHR21581">
    <property type="entry name" value="D-ALANYL-D-ALANINE CARBOXYPEPTIDASE"/>
    <property type="match status" value="1"/>
</dbReference>
<evidence type="ECO:0000256" key="17">
    <source>
        <dbReference type="SAM" id="SignalP"/>
    </source>
</evidence>
<evidence type="ECO:0000256" key="2">
    <source>
        <dbReference type="ARBA" id="ARBA00004752"/>
    </source>
</evidence>
<reference evidence="19" key="1">
    <citation type="submission" date="2020-07" db="EMBL/GenBank/DDBJ databases">
        <title>Huge and variable diversity of episymbiotic CPR bacteria and DPANN archaea in groundwater ecosystems.</title>
        <authorList>
            <person name="He C.Y."/>
            <person name="Keren R."/>
            <person name="Whittaker M."/>
            <person name="Farag I.F."/>
            <person name="Doudna J."/>
            <person name="Cate J.H.D."/>
            <person name="Banfield J.F."/>
        </authorList>
    </citation>
    <scope>NUCLEOTIDE SEQUENCE</scope>
    <source>
        <strain evidence="19">NC_groundwater_17_Pr7_B-0.1um_64_12</strain>
    </source>
</reference>
<dbReference type="Pfam" id="PF07943">
    <property type="entry name" value="PBP5_C"/>
    <property type="match status" value="1"/>
</dbReference>
<evidence type="ECO:0000256" key="3">
    <source>
        <dbReference type="ARBA" id="ARBA00007164"/>
    </source>
</evidence>
<keyword evidence="6" id="KW-0645">Protease</keyword>
<dbReference type="Gene3D" id="2.60.410.10">
    <property type="entry name" value="D-Ala-D-Ala carboxypeptidase, C-terminal domain"/>
    <property type="match status" value="1"/>
</dbReference>
<name>A0A931PTX6_FIMGI</name>
<dbReference type="InterPro" id="IPR001967">
    <property type="entry name" value="Peptidase_S11_N"/>
</dbReference>
<dbReference type="GO" id="GO:0009252">
    <property type="term" value="P:peptidoglycan biosynthetic process"/>
    <property type="evidence" value="ECO:0007669"/>
    <property type="project" value="UniProtKB-KW"/>
</dbReference>
<feature type="binding site" evidence="14">
    <location>
        <position position="215"/>
    </location>
    <ligand>
        <name>substrate</name>
    </ligand>
</feature>
<evidence type="ECO:0000256" key="15">
    <source>
        <dbReference type="RuleBase" id="RU004016"/>
    </source>
</evidence>
<gene>
    <name evidence="19" type="ORF">HYR64_07085</name>
</gene>
<feature type="active site" description="Acyl-ester intermediate" evidence="13">
    <location>
        <position position="53"/>
    </location>
</feature>
<dbReference type="AlphaFoldDB" id="A0A931PTX6"/>
<dbReference type="InterPro" id="IPR037167">
    <property type="entry name" value="Peptidase_S11_C_sf"/>
</dbReference>
<dbReference type="Proteomes" id="UP000727962">
    <property type="component" value="Unassembled WGS sequence"/>
</dbReference>
<dbReference type="GO" id="GO:0006508">
    <property type="term" value="P:proteolysis"/>
    <property type="evidence" value="ECO:0007669"/>
    <property type="project" value="UniProtKB-KW"/>
</dbReference>
<dbReference type="Gene3D" id="3.40.710.10">
    <property type="entry name" value="DD-peptidase/beta-lactamase superfamily"/>
    <property type="match status" value="1"/>
</dbReference>
<dbReference type="PRINTS" id="PR00725">
    <property type="entry name" value="DADACBPTASE1"/>
</dbReference>
<dbReference type="SUPFAM" id="SSF69189">
    <property type="entry name" value="Penicillin-binding protein associated domain"/>
    <property type="match status" value="1"/>
</dbReference>
<dbReference type="InterPro" id="IPR018044">
    <property type="entry name" value="Peptidase_S11"/>
</dbReference>
<accession>A0A931PTX6</accession>
<dbReference type="EC" id="3.4.16.4" evidence="4"/>
<evidence type="ECO:0000313" key="19">
    <source>
        <dbReference type="EMBL" id="MBI1756853.1"/>
    </source>
</evidence>
<dbReference type="InterPro" id="IPR012338">
    <property type="entry name" value="Beta-lactam/transpept-like"/>
</dbReference>
<comment type="caution">
    <text evidence="19">The sequence shown here is derived from an EMBL/GenBank/DDBJ whole genome shotgun (WGS) entry which is preliminary data.</text>
</comment>
<evidence type="ECO:0000256" key="14">
    <source>
        <dbReference type="PIRSR" id="PIRSR618044-2"/>
    </source>
</evidence>
<evidence type="ECO:0000256" key="8">
    <source>
        <dbReference type="ARBA" id="ARBA00022801"/>
    </source>
</evidence>
<dbReference type="Pfam" id="PF00768">
    <property type="entry name" value="Peptidase_S11"/>
    <property type="match status" value="1"/>
</dbReference>
<dbReference type="PANTHER" id="PTHR21581:SF6">
    <property type="entry name" value="TRAFFICKING PROTEIN PARTICLE COMPLEX SUBUNIT 12"/>
    <property type="match status" value="1"/>
</dbReference>
<keyword evidence="16" id="KW-0472">Membrane</keyword>
<keyword evidence="9" id="KW-0133">Cell shape</keyword>
<evidence type="ECO:0000256" key="6">
    <source>
        <dbReference type="ARBA" id="ARBA00022670"/>
    </source>
</evidence>
<sequence length="400" mass="43260">MANFARLAGLILLSLTSALAGADVQAASAIAIDADSGKVLFAKNADVKRFPASTTKIMTALLLIERRNPDEAIVAPADIEDTKESSLHLKAGESITAHDMLYALLLRSANDASVAVARHIAGSVDAFAQMMNERALEIGCTNTHFSNPNGLNDPTHVTSAHDLALIAREAMRYPEFREVVRSKKHELTRSINTEDRILVSKNKWLWKDASADGIKTGYTVPAGHCYVGSATRNGWRVITVVLKSPHWQQDHKALLDDAFARFESRPVAPAGMVLVQEKVQDGTLGTVDLGLPEPLRQVVRKGAGDLRTEVETPPMAAAPIRKGQRVGALKILDSDGFARKVPLVALTDVPKRSGIAASVAQVSSPSFGLIGGTLFAGALLMRSKARRLRGDGRRRFRFFF</sequence>
<dbReference type="InterPro" id="IPR015956">
    <property type="entry name" value="Peniciliin-bd_prot_C_sf"/>
</dbReference>
<feature type="signal peptide" evidence="17">
    <location>
        <begin position="1"/>
        <end position="22"/>
    </location>
</feature>
<evidence type="ECO:0000256" key="12">
    <source>
        <dbReference type="ARBA" id="ARBA00034000"/>
    </source>
</evidence>
<dbReference type="GO" id="GO:0009002">
    <property type="term" value="F:serine-type D-Ala-D-Ala carboxypeptidase activity"/>
    <property type="evidence" value="ECO:0007669"/>
    <property type="project" value="UniProtKB-EC"/>
</dbReference>
<evidence type="ECO:0000256" key="13">
    <source>
        <dbReference type="PIRSR" id="PIRSR618044-1"/>
    </source>
</evidence>
<feature type="transmembrane region" description="Helical" evidence="16">
    <location>
        <begin position="362"/>
        <end position="381"/>
    </location>
</feature>
<dbReference type="SMART" id="SM00936">
    <property type="entry name" value="PBP5_C"/>
    <property type="match status" value="1"/>
</dbReference>
<comment type="catalytic activity">
    <reaction evidence="12">
        <text>Preferential cleavage: (Ac)2-L-Lys-D-Ala-|-D-Ala. Also transpeptidation of peptidyl-alanyl moieties that are N-acyl substituents of D-alanine.</text>
        <dbReference type="EC" id="3.4.16.4"/>
    </reaction>
</comment>
<comment type="pathway">
    <text evidence="2">Cell wall biogenesis; peptidoglycan biosynthesis.</text>
</comment>
<evidence type="ECO:0000313" key="20">
    <source>
        <dbReference type="Proteomes" id="UP000727962"/>
    </source>
</evidence>
<feature type="active site" description="Proton acceptor" evidence="13">
    <location>
        <position position="56"/>
    </location>
</feature>
<evidence type="ECO:0000256" key="7">
    <source>
        <dbReference type="ARBA" id="ARBA00022729"/>
    </source>
</evidence>
<keyword evidence="8" id="KW-0378">Hydrolase</keyword>
<evidence type="ECO:0000256" key="9">
    <source>
        <dbReference type="ARBA" id="ARBA00022960"/>
    </source>
</evidence>
<evidence type="ECO:0000256" key="4">
    <source>
        <dbReference type="ARBA" id="ARBA00012448"/>
    </source>
</evidence>
<evidence type="ECO:0000256" key="16">
    <source>
        <dbReference type="SAM" id="Phobius"/>
    </source>
</evidence>
<dbReference type="GO" id="GO:0071555">
    <property type="term" value="P:cell wall organization"/>
    <property type="evidence" value="ECO:0007669"/>
    <property type="project" value="UniProtKB-KW"/>
</dbReference>
<evidence type="ECO:0000256" key="11">
    <source>
        <dbReference type="ARBA" id="ARBA00023316"/>
    </source>
</evidence>
<feature type="active site" evidence="13">
    <location>
        <position position="108"/>
    </location>
</feature>
<comment type="function">
    <text evidence="1">Removes C-terminal D-alanyl residues from sugar-peptide cell wall precursors.</text>
</comment>
<keyword evidence="5 19" id="KW-0121">Carboxypeptidase</keyword>
<dbReference type="InterPro" id="IPR012907">
    <property type="entry name" value="Peptidase_S11_C"/>
</dbReference>
<keyword evidence="16" id="KW-1133">Transmembrane helix</keyword>
<feature type="chain" id="PRO_5036929175" description="serine-type D-Ala-D-Ala carboxypeptidase" evidence="17">
    <location>
        <begin position="23"/>
        <end position="400"/>
    </location>
</feature>
<keyword evidence="16" id="KW-0812">Transmembrane</keyword>
<proteinExistence type="inferred from homology"/>
<comment type="similarity">
    <text evidence="3 15">Belongs to the peptidase S11 family.</text>
</comment>
<protein>
    <recommendedName>
        <fullName evidence="4">serine-type D-Ala-D-Ala carboxypeptidase</fullName>
        <ecNumber evidence="4">3.4.16.4</ecNumber>
    </recommendedName>
</protein>
<dbReference type="EMBL" id="JACOSL010000040">
    <property type="protein sequence ID" value="MBI1756853.1"/>
    <property type="molecule type" value="Genomic_DNA"/>
</dbReference>
<dbReference type="GO" id="GO:0008360">
    <property type="term" value="P:regulation of cell shape"/>
    <property type="evidence" value="ECO:0007669"/>
    <property type="project" value="UniProtKB-KW"/>
</dbReference>
<keyword evidence="11" id="KW-0961">Cell wall biogenesis/degradation</keyword>
<organism evidence="19 20">
    <name type="scientific">Fimbriimonas ginsengisoli</name>
    <dbReference type="NCBI Taxonomy" id="1005039"/>
    <lineage>
        <taxon>Bacteria</taxon>
        <taxon>Bacillati</taxon>
        <taxon>Armatimonadota</taxon>
        <taxon>Fimbriimonadia</taxon>
        <taxon>Fimbriimonadales</taxon>
        <taxon>Fimbriimonadaceae</taxon>
        <taxon>Fimbriimonas</taxon>
    </lineage>
</organism>
<dbReference type="SUPFAM" id="SSF56601">
    <property type="entry name" value="beta-lactamase/transpeptidase-like"/>
    <property type="match status" value="1"/>
</dbReference>
<feature type="domain" description="Peptidase S11 D-Ala-D-Ala carboxypeptidase A C-terminal" evidence="18">
    <location>
        <begin position="262"/>
        <end position="351"/>
    </location>
</feature>
<evidence type="ECO:0000259" key="18">
    <source>
        <dbReference type="SMART" id="SM00936"/>
    </source>
</evidence>
<evidence type="ECO:0000256" key="1">
    <source>
        <dbReference type="ARBA" id="ARBA00003217"/>
    </source>
</evidence>
<keyword evidence="10" id="KW-0573">Peptidoglycan synthesis</keyword>
<keyword evidence="7 17" id="KW-0732">Signal</keyword>
<evidence type="ECO:0000256" key="10">
    <source>
        <dbReference type="ARBA" id="ARBA00022984"/>
    </source>
</evidence>